<evidence type="ECO:0000259" key="5">
    <source>
        <dbReference type="Pfam" id="PF07859"/>
    </source>
</evidence>
<dbReference type="Proteomes" id="UP001347796">
    <property type="component" value="Unassembled WGS sequence"/>
</dbReference>
<dbReference type="AlphaFoldDB" id="A0AAN8KFJ5"/>
<dbReference type="InterPro" id="IPR017157">
    <property type="entry name" value="Arylacetamide_deacetylase"/>
</dbReference>
<gene>
    <name evidence="6" type="ORF">SNE40_001259</name>
</gene>
<dbReference type="GO" id="GO:0016020">
    <property type="term" value="C:membrane"/>
    <property type="evidence" value="ECO:0007669"/>
    <property type="project" value="InterPro"/>
</dbReference>
<feature type="domain" description="Alpha/beta hydrolase fold-3" evidence="5">
    <location>
        <begin position="109"/>
        <end position="249"/>
    </location>
</feature>
<dbReference type="GO" id="GO:0052689">
    <property type="term" value="F:carboxylic ester hydrolase activity"/>
    <property type="evidence" value="ECO:0007669"/>
    <property type="project" value="InterPro"/>
</dbReference>
<evidence type="ECO:0000313" key="7">
    <source>
        <dbReference type="Proteomes" id="UP001347796"/>
    </source>
</evidence>
<sequence>MKCLQLCTIILPVITALIVYFLYTPLPPDLEQRWAIQQQFAMMKIGSAIICMAERLGYGSHINISRAVFNTVASGTLNQDNVTMTDAMFGTVPVTIFRPRTASDLSPALLFFHGGGWVFASTAVLAGGIADIADWLNVVVVSVDYRLAPENPFPAPFDDCVTATVHLLHNGHSLGIDVNNIGVAGDSSGGNLAAAVALRLSEDTTLPKLKYQILLYPVLQAFDTKLTSYMENSYESLYRETIGKAYLWYIGRDVLKTSEQAILSNNHLTPALKKSVYYNSFVHQNLLPIKYRRKDSPDETDKINMTFAKSLEALLINPYIFPLMAKDLSKMPPSLVITSEYDILRDEGFMFAERLRQYGVKVQHNNLNAVHGFFFRPPEETFRYNTMLDTLNIMTIYFRQQLK</sequence>
<dbReference type="PANTHER" id="PTHR48081">
    <property type="entry name" value="AB HYDROLASE SUPERFAMILY PROTEIN C4A8.06C"/>
    <property type="match status" value="1"/>
</dbReference>
<feature type="active site" evidence="3">
    <location>
        <position position="371"/>
    </location>
</feature>
<dbReference type="SUPFAM" id="SSF53474">
    <property type="entry name" value="alpha/beta-Hydrolases"/>
    <property type="match status" value="1"/>
</dbReference>
<organism evidence="6 7">
    <name type="scientific">Patella caerulea</name>
    <name type="common">Rayed Mediterranean limpet</name>
    <dbReference type="NCBI Taxonomy" id="87958"/>
    <lineage>
        <taxon>Eukaryota</taxon>
        <taxon>Metazoa</taxon>
        <taxon>Spiralia</taxon>
        <taxon>Lophotrochozoa</taxon>
        <taxon>Mollusca</taxon>
        <taxon>Gastropoda</taxon>
        <taxon>Patellogastropoda</taxon>
        <taxon>Patelloidea</taxon>
        <taxon>Patellidae</taxon>
        <taxon>Patella</taxon>
    </lineage>
</organism>
<keyword evidence="7" id="KW-1185">Reference proteome</keyword>
<evidence type="ECO:0000256" key="3">
    <source>
        <dbReference type="PIRSR" id="PIRSR037251-1"/>
    </source>
</evidence>
<dbReference type="Pfam" id="PF07859">
    <property type="entry name" value="Abhydrolase_3"/>
    <property type="match status" value="2"/>
</dbReference>
<reference evidence="6 7" key="1">
    <citation type="submission" date="2024-01" db="EMBL/GenBank/DDBJ databases">
        <title>The genome of the rayed Mediterranean limpet Patella caerulea (Linnaeus, 1758).</title>
        <authorList>
            <person name="Anh-Thu Weber A."/>
            <person name="Halstead-Nussloch G."/>
        </authorList>
    </citation>
    <scope>NUCLEOTIDE SEQUENCE [LARGE SCALE GENOMIC DNA]</scope>
    <source>
        <strain evidence="6">AATW-2023a</strain>
        <tissue evidence="6">Whole specimen</tissue>
    </source>
</reference>
<feature type="domain" description="Alpha/beta hydrolase fold-3" evidence="5">
    <location>
        <begin position="306"/>
        <end position="374"/>
    </location>
</feature>
<comment type="caution">
    <text evidence="6">The sequence shown here is derived from an EMBL/GenBank/DDBJ whole genome shotgun (WGS) entry which is preliminary data.</text>
</comment>
<evidence type="ECO:0000313" key="6">
    <source>
        <dbReference type="EMBL" id="KAK6195935.1"/>
    </source>
</evidence>
<accession>A0AAN8KFJ5</accession>
<keyword evidence="2" id="KW-0378">Hydrolase</keyword>
<dbReference type="PROSITE" id="PS01174">
    <property type="entry name" value="LIPASE_GDXG_SER"/>
    <property type="match status" value="1"/>
</dbReference>
<feature type="active site" evidence="3">
    <location>
        <position position="342"/>
    </location>
</feature>
<evidence type="ECO:0000256" key="2">
    <source>
        <dbReference type="ARBA" id="ARBA00022801"/>
    </source>
</evidence>
<dbReference type="InterPro" id="IPR013094">
    <property type="entry name" value="AB_hydrolase_3"/>
</dbReference>
<protein>
    <recommendedName>
        <fullName evidence="5">Alpha/beta hydrolase fold-3 domain-containing protein</fullName>
    </recommendedName>
</protein>
<dbReference type="PIRSF" id="PIRSF037251">
    <property type="entry name" value="Arylacetamide_deacetylase"/>
    <property type="match status" value="1"/>
</dbReference>
<dbReference type="EMBL" id="JAZGQO010000001">
    <property type="protein sequence ID" value="KAK6195935.1"/>
    <property type="molecule type" value="Genomic_DNA"/>
</dbReference>
<dbReference type="InterPro" id="IPR029058">
    <property type="entry name" value="AB_hydrolase_fold"/>
</dbReference>
<evidence type="ECO:0000256" key="1">
    <source>
        <dbReference type="ARBA" id="ARBA00010515"/>
    </source>
</evidence>
<proteinExistence type="inferred from homology"/>
<feature type="active site" evidence="3 4">
    <location>
        <position position="187"/>
    </location>
</feature>
<comment type="similarity">
    <text evidence="1">Belongs to the 'GDXG' lipolytic enzyme family.</text>
</comment>
<evidence type="ECO:0000256" key="4">
    <source>
        <dbReference type="PROSITE-ProRule" id="PRU10038"/>
    </source>
</evidence>
<dbReference type="InterPro" id="IPR050300">
    <property type="entry name" value="GDXG_lipolytic_enzyme"/>
</dbReference>
<dbReference type="PANTHER" id="PTHR48081:SF8">
    <property type="entry name" value="ALPHA_BETA HYDROLASE FOLD-3 DOMAIN-CONTAINING PROTEIN-RELATED"/>
    <property type="match status" value="1"/>
</dbReference>
<name>A0AAN8KFJ5_PATCE</name>
<dbReference type="Gene3D" id="3.40.50.1820">
    <property type="entry name" value="alpha/beta hydrolase"/>
    <property type="match status" value="1"/>
</dbReference>
<dbReference type="InterPro" id="IPR033140">
    <property type="entry name" value="Lipase_GDXG_put_SER_AS"/>
</dbReference>